<dbReference type="GO" id="GO:0046872">
    <property type="term" value="F:metal ion binding"/>
    <property type="evidence" value="ECO:0007669"/>
    <property type="project" value="UniProtKB-KW"/>
</dbReference>
<sequence>MTSLQIAVFMCRSDNYGVLIHDPETKKTLSIDAPDGEAVIAEAEKRGWVITDVFATHHHKDHVEGNLPLKERYDCRIVGPVEEAVVIPGLDLAVGEGDELDFAGHKVDVIETPGHTAGHVCYHFVDDGLLFAADTLFAMGCGRLFERPASDMWPSLKKLLALPDETEVYFGHEYTLANAKFALSVDPDNQVLKERAEAVAALRDAGDFTIPTTIGLEKKTNPFLRVADPAIRAKLGMAEARDDEVLGEIRRLKDNF</sequence>
<evidence type="ECO:0000259" key="8">
    <source>
        <dbReference type="SMART" id="SM00849"/>
    </source>
</evidence>
<feature type="binding site" evidence="7">
    <location>
        <position position="59"/>
    </location>
    <ligand>
        <name>Zn(2+)</name>
        <dbReference type="ChEBI" id="CHEBI:29105"/>
        <label>1</label>
    </ligand>
</feature>
<dbReference type="KEGG" id="mlut:JET14_02510"/>
<feature type="binding site" evidence="7">
    <location>
        <position position="134"/>
    </location>
    <ligand>
        <name>Zn(2+)</name>
        <dbReference type="ChEBI" id="CHEBI:29105"/>
        <label>1</label>
    </ligand>
</feature>
<dbReference type="HAMAP" id="MF_01374">
    <property type="entry name" value="Glyoxalase_2"/>
    <property type="match status" value="1"/>
</dbReference>
<proteinExistence type="inferred from homology"/>
<reference evidence="9 10" key="1">
    <citation type="submission" date="2020-12" db="EMBL/GenBank/DDBJ databases">
        <authorList>
            <person name="Zheng R.K."/>
            <person name="Sun C.M."/>
        </authorList>
    </citation>
    <scope>NUCLEOTIDE SEQUENCE [LARGE SCALE GENOMIC DNA]</scope>
    <source>
        <strain evidence="9 10">ZRK001</strain>
    </source>
</reference>
<evidence type="ECO:0000256" key="2">
    <source>
        <dbReference type="ARBA" id="ARBA00004963"/>
    </source>
</evidence>
<feature type="binding site" evidence="7">
    <location>
        <position position="57"/>
    </location>
    <ligand>
        <name>Zn(2+)</name>
        <dbReference type="ChEBI" id="CHEBI:29105"/>
        <label>1</label>
    </ligand>
</feature>
<dbReference type="NCBIfam" id="TIGR03413">
    <property type="entry name" value="GSH_gloB"/>
    <property type="match status" value="1"/>
</dbReference>
<keyword evidence="4 7" id="KW-0479">Metal-binding</keyword>
<evidence type="ECO:0000313" key="9">
    <source>
        <dbReference type="EMBL" id="QQM31072.1"/>
    </source>
</evidence>
<evidence type="ECO:0000256" key="5">
    <source>
        <dbReference type="ARBA" id="ARBA00022801"/>
    </source>
</evidence>
<dbReference type="PIRSF" id="PIRSF005457">
    <property type="entry name" value="Glx"/>
    <property type="match status" value="1"/>
</dbReference>
<evidence type="ECO:0000256" key="6">
    <source>
        <dbReference type="ARBA" id="ARBA00022833"/>
    </source>
</evidence>
<dbReference type="InterPro" id="IPR036866">
    <property type="entry name" value="RibonucZ/Hydroxyglut_hydro"/>
</dbReference>
<comment type="subunit">
    <text evidence="7">Monomer.</text>
</comment>
<dbReference type="EC" id="3.1.2.6" evidence="7"/>
<comment type="similarity">
    <text evidence="3 7">Belongs to the metallo-beta-lactamase superfamily. Glyoxalase II family.</text>
</comment>
<feature type="binding site" evidence="7">
    <location>
        <position position="134"/>
    </location>
    <ligand>
        <name>Zn(2+)</name>
        <dbReference type="ChEBI" id="CHEBI:29105"/>
        <label>2</label>
    </ligand>
</feature>
<comment type="function">
    <text evidence="7">Thiolesterase that catalyzes the hydrolysis of S-D-lactoyl-glutathione to form glutathione and D-lactic acid.</text>
</comment>
<dbReference type="InterPro" id="IPR001279">
    <property type="entry name" value="Metallo-B-lactamas"/>
</dbReference>
<dbReference type="Pfam" id="PF16123">
    <property type="entry name" value="HAGH_C"/>
    <property type="match status" value="1"/>
</dbReference>
<evidence type="ECO:0000256" key="3">
    <source>
        <dbReference type="ARBA" id="ARBA00006759"/>
    </source>
</evidence>
<dbReference type="UniPathway" id="UPA00619">
    <property type="reaction ID" value="UER00676"/>
</dbReference>
<evidence type="ECO:0000313" key="10">
    <source>
        <dbReference type="Proteomes" id="UP000596083"/>
    </source>
</evidence>
<keyword evidence="6 7" id="KW-0862">Zinc</keyword>
<dbReference type="InterPro" id="IPR035680">
    <property type="entry name" value="Clx_II_MBL"/>
</dbReference>
<accession>A0A7T7HKZ6</accession>
<feature type="binding site" evidence="7">
    <location>
        <position position="115"/>
    </location>
    <ligand>
        <name>Zn(2+)</name>
        <dbReference type="ChEBI" id="CHEBI:29105"/>
        <label>1</label>
    </ligand>
</feature>
<protein>
    <recommendedName>
        <fullName evidence="7">Hydroxyacylglutathione hydrolase</fullName>
        <ecNumber evidence="7">3.1.2.6</ecNumber>
    </recommendedName>
    <alternativeName>
        <fullName evidence="7">Glyoxalase II</fullName>
        <shortName evidence="7">Glx II</shortName>
    </alternativeName>
</protein>
<keyword evidence="5 7" id="KW-0378">Hydrolase</keyword>
<dbReference type="AlphaFoldDB" id="A0A7T7HKZ6"/>
<dbReference type="InterPro" id="IPR050110">
    <property type="entry name" value="Glyoxalase_II_hydrolase"/>
</dbReference>
<comment type="catalytic activity">
    <reaction evidence="1 7">
        <text>an S-(2-hydroxyacyl)glutathione + H2O = a 2-hydroxy carboxylate + glutathione + H(+)</text>
        <dbReference type="Rhea" id="RHEA:21864"/>
        <dbReference type="ChEBI" id="CHEBI:15377"/>
        <dbReference type="ChEBI" id="CHEBI:15378"/>
        <dbReference type="ChEBI" id="CHEBI:57925"/>
        <dbReference type="ChEBI" id="CHEBI:58896"/>
        <dbReference type="ChEBI" id="CHEBI:71261"/>
        <dbReference type="EC" id="3.1.2.6"/>
    </reaction>
</comment>
<dbReference type="GO" id="GO:0019243">
    <property type="term" value="P:methylglyoxal catabolic process to D-lactate via S-lactoyl-glutathione"/>
    <property type="evidence" value="ECO:0007669"/>
    <property type="project" value="UniProtKB-UniRule"/>
</dbReference>
<dbReference type="RefSeq" id="WP_200336654.1">
    <property type="nucleotide sequence ID" value="NZ_CP066786.1"/>
</dbReference>
<dbReference type="PANTHER" id="PTHR43705">
    <property type="entry name" value="HYDROXYACYLGLUTATHIONE HYDROLASE"/>
    <property type="match status" value="1"/>
</dbReference>
<dbReference type="PANTHER" id="PTHR43705:SF1">
    <property type="entry name" value="HYDROXYACYLGLUTATHIONE HYDROLASE GLOB"/>
    <property type="match status" value="1"/>
</dbReference>
<feature type="binding site" evidence="7">
    <location>
        <position position="61"/>
    </location>
    <ligand>
        <name>Zn(2+)</name>
        <dbReference type="ChEBI" id="CHEBI:29105"/>
        <label>2</label>
    </ligand>
</feature>
<dbReference type="Gene3D" id="3.60.15.10">
    <property type="entry name" value="Ribonuclease Z/Hydroxyacylglutathione hydrolase-like"/>
    <property type="match status" value="1"/>
</dbReference>
<feature type="binding site" evidence="7">
    <location>
        <position position="62"/>
    </location>
    <ligand>
        <name>Zn(2+)</name>
        <dbReference type="ChEBI" id="CHEBI:29105"/>
        <label>2</label>
    </ligand>
</feature>
<name>A0A7T7HKZ6_9HYPH</name>
<feature type="domain" description="Metallo-beta-lactamase" evidence="8">
    <location>
        <begin position="14"/>
        <end position="172"/>
    </location>
</feature>
<comment type="pathway">
    <text evidence="2 7">Secondary metabolite metabolism; methylglyoxal degradation; (R)-lactate from methylglyoxal: step 2/2.</text>
</comment>
<dbReference type="Proteomes" id="UP000596083">
    <property type="component" value="Chromosome"/>
</dbReference>
<dbReference type="CDD" id="cd07723">
    <property type="entry name" value="hydroxyacylglutathione_hydrolase_MBL-fold"/>
    <property type="match status" value="1"/>
</dbReference>
<dbReference type="SMART" id="SM00849">
    <property type="entry name" value="Lactamase_B"/>
    <property type="match status" value="1"/>
</dbReference>
<feature type="binding site" evidence="7">
    <location>
        <position position="172"/>
    </location>
    <ligand>
        <name>Zn(2+)</name>
        <dbReference type="ChEBI" id="CHEBI:29105"/>
        <label>2</label>
    </ligand>
</feature>
<dbReference type="Pfam" id="PF00753">
    <property type="entry name" value="Lactamase_B"/>
    <property type="match status" value="1"/>
</dbReference>
<dbReference type="SUPFAM" id="SSF56281">
    <property type="entry name" value="Metallo-hydrolase/oxidoreductase"/>
    <property type="match status" value="1"/>
</dbReference>
<organism evidence="9 10">
    <name type="scientific">Martelella lutilitoris</name>
    <dbReference type="NCBI Taxonomy" id="2583532"/>
    <lineage>
        <taxon>Bacteria</taxon>
        <taxon>Pseudomonadati</taxon>
        <taxon>Pseudomonadota</taxon>
        <taxon>Alphaproteobacteria</taxon>
        <taxon>Hyphomicrobiales</taxon>
        <taxon>Aurantimonadaceae</taxon>
        <taxon>Martelella</taxon>
    </lineage>
</organism>
<gene>
    <name evidence="7 9" type="primary">gloB</name>
    <name evidence="9" type="ORF">JET14_02510</name>
</gene>
<dbReference type="InterPro" id="IPR017782">
    <property type="entry name" value="Hydroxyacylglutathione_Hdrlase"/>
</dbReference>
<evidence type="ECO:0000256" key="7">
    <source>
        <dbReference type="HAMAP-Rule" id="MF_01374"/>
    </source>
</evidence>
<dbReference type="InterPro" id="IPR032282">
    <property type="entry name" value="HAGH_C"/>
</dbReference>
<comment type="cofactor">
    <cofactor evidence="7">
        <name>Zn(2+)</name>
        <dbReference type="ChEBI" id="CHEBI:29105"/>
    </cofactor>
    <text evidence="7">Binds 2 Zn(2+) ions per subunit.</text>
</comment>
<dbReference type="GO" id="GO:0004416">
    <property type="term" value="F:hydroxyacylglutathione hydrolase activity"/>
    <property type="evidence" value="ECO:0007669"/>
    <property type="project" value="UniProtKB-UniRule"/>
</dbReference>
<evidence type="ECO:0000256" key="4">
    <source>
        <dbReference type="ARBA" id="ARBA00022723"/>
    </source>
</evidence>
<evidence type="ECO:0000256" key="1">
    <source>
        <dbReference type="ARBA" id="ARBA00001623"/>
    </source>
</evidence>
<dbReference type="EMBL" id="CP066786">
    <property type="protein sequence ID" value="QQM31072.1"/>
    <property type="molecule type" value="Genomic_DNA"/>
</dbReference>